<protein>
    <recommendedName>
        <fullName evidence="6">60S ribosomal protein L35</fullName>
    </recommendedName>
</protein>
<organism evidence="4 5">
    <name type="scientific">Salix brachista</name>
    <dbReference type="NCBI Taxonomy" id="2182728"/>
    <lineage>
        <taxon>Eukaryota</taxon>
        <taxon>Viridiplantae</taxon>
        <taxon>Streptophyta</taxon>
        <taxon>Embryophyta</taxon>
        <taxon>Tracheophyta</taxon>
        <taxon>Spermatophyta</taxon>
        <taxon>Magnoliopsida</taxon>
        <taxon>eudicotyledons</taxon>
        <taxon>Gunneridae</taxon>
        <taxon>Pentapetalae</taxon>
        <taxon>rosids</taxon>
        <taxon>fabids</taxon>
        <taxon>Malpighiales</taxon>
        <taxon>Salicaceae</taxon>
        <taxon>Saliceae</taxon>
        <taxon>Salix</taxon>
    </lineage>
</organism>
<comment type="caution">
    <text evidence="4">The sequence shown here is derived from an EMBL/GenBank/DDBJ whole genome shotgun (WGS) entry which is preliminary data.</text>
</comment>
<dbReference type="InterPro" id="IPR001854">
    <property type="entry name" value="Ribosomal_uL29"/>
</dbReference>
<dbReference type="FunFam" id="1.10.287.310:FF:000002">
    <property type="entry name" value="60S ribosomal protein L35"/>
    <property type="match status" value="1"/>
</dbReference>
<dbReference type="GO" id="GO:0003729">
    <property type="term" value="F:mRNA binding"/>
    <property type="evidence" value="ECO:0007669"/>
    <property type="project" value="TreeGrafter"/>
</dbReference>
<dbReference type="GO" id="GO:0006412">
    <property type="term" value="P:translation"/>
    <property type="evidence" value="ECO:0007669"/>
    <property type="project" value="InterPro"/>
</dbReference>
<evidence type="ECO:0000256" key="2">
    <source>
        <dbReference type="ARBA" id="ARBA00022980"/>
    </source>
</evidence>
<dbReference type="EMBL" id="VDCV01000013">
    <property type="protein sequence ID" value="KAB5529581.1"/>
    <property type="molecule type" value="Genomic_DNA"/>
</dbReference>
<dbReference type="PANTHER" id="PTHR45722">
    <property type="entry name" value="60S RIBOSOMAL PROTEIN L35"/>
    <property type="match status" value="1"/>
</dbReference>
<evidence type="ECO:0008006" key="6">
    <source>
        <dbReference type="Google" id="ProtNLM"/>
    </source>
</evidence>
<dbReference type="InterPro" id="IPR045059">
    <property type="entry name" value="Ribosomal_uL29_euk"/>
</dbReference>
<name>A0A5N5KGU2_9ROSI</name>
<gene>
    <name evidence="4" type="ORF">DKX38_019662</name>
</gene>
<dbReference type="AlphaFoldDB" id="A0A5N5KGU2"/>
<accession>A0A5N5KGU2</accession>
<dbReference type="PANTHER" id="PTHR45722:SF2">
    <property type="entry name" value="LARGE RIBOSOMAL SUBUNIT PROTEIN UL29-RELATED"/>
    <property type="match status" value="1"/>
</dbReference>
<dbReference type="GO" id="GO:0022625">
    <property type="term" value="C:cytosolic large ribosomal subunit"/>
    <property type="evidence" value="ECO:0007669"/>
    <property type="project" value="InterPro"/>
</dbReference>
<dbReference type="GO" id="GO:0000463">
    <property type="term" value="P:maturation of LSU-rRNA from tricistronic rRNA transcript (SSU-rRNA, 5.8S rRNA, LSU-rRNA)"/>
    <property type="evidence" value="ECO:0007669"/>
    <property type="project" value="InterPro"/>
</dbReference>
<evidence type="ECO:0000313" key="5">
    <source>
        <dbReference type="Proteomes" id="UP000326939"/>
    </source>
</evidence>
<keyword evidence="3" id="KW-0687">Ribonucleoprotein</keyword>
<keyword evidence="5" id="KW-1185">Reference proteome</keyword>
<reference evidence="5" key="1">
    <citation type="journal article" date="2019" name="Gigascience">
        <title>De novo genome assembly of the endangered Acer yangbiense, a plant species with extremely small populations endemic to Yunnan Province, China.</title>
        <authorList>
            <person name="Yang J."/>
            <person name="Wariss H.M."/>
            <person name="Tao L."/>
            <person name="Zhang R."/>
            <person name="Yun Q."/>
            <person name="Hollingsworth P."/>
            <person name="Dao Z."/>
            <person name="Luo G."/>
            <person name="Guo H."/>
            <person name="Ma Y."/>
            <person name="Sun W."/>
        </authorList>
    </citation>
    <scope>NUCLEOTIDE SEQUENCE [LARGE SCALE GENOMIC DNA]</scope>
    <source>
        <strain evidence="5">cv. br00</strain>
    </source>
</reference>
<evidence type="ECO:0000313" key="4">
    <source>
        <dbReference type="EMBL" id="KAB5529581.1"/>
    </source>
</evidence>
<evidence type="ECO:0000256" key="3">
    <source>
        <dbReference type="ARBA" id="ARBA00023274"/>
    </source>
</evidence>
<dbReference type="Gene3D" id="1.10.287.310">
    <property type="match status" value="1"/>
</dbReference>
<dbReference type="Proteomes" id="UP000326939">
    <property type="component" value="Chromosome 13"/>
</dbReference>
<evidence type="ECO:0000256" key="1">
    <source>
        <dbReference type="ARBA" id="ARBA00009254"/>
    </source>
</evidence>
<dbReference type="GO" id="GO:0003735">
    <property type="term" value="F:structural constituent of ribosome"/>
    <property type="evidence" value="ECO:0007669"/>
    <property type="project" value="InterPro"/>
</dbReference>
<proteinExistence type="inferred from homology"/>
<sequence length="228" mass="25646">MKELRMALDLPVATMLKDLKAELALLRITKVTDGAPNKLSKIKVLRLSIAQVLTVILQKQKAILREAYKNKKFSLEQRARCRENGSCIVLNPRGIKMESNNRAIDNGETHFVEQVELEDAMLKDQDFVGRILVFHLECEERLHLDLDRVIMEDVSDEIVVRSISLSLLISGLVCVSAAECCCCVPIGLEDEENGCGMLMSFGSNRFRHGFAAEFIFVTVREETLAYGN</sequence>
<dbReference type="InterPro" id="IPR036049">
    <property type="entry name" value="Ribosomal_uL29_sf"/>
</dbReference>
<keyword evidence="2" id="KW-0689">Ribosomal protein</keyword>
<dbReference type="SUPFAM" id="SSF46561">
    <property type="entry name" value="Ribosomal protein L29 (L29p)"/>
    <property type="match status" value="1"/>
</dbReference>
<dbReference type="NCBIfam" id="TIGR00012">
    <property type="entry name" value="L29"/>
    <property type="match status" value="1"/>
</dbReference>
<comment type="similarity">
    <text evidence="1">Belongs to the universal ribosomal protein uL29 family.</text>
</comment>
<dbReference type="CDD" id="cd00427">
    <property type="entry name" value="Ribosomal_L29_HIP"/>
    <property type="match status" value="1"/>
</dbReference>
<dbReference type="Pfam" id="PF00831">
    <property type="entry name" value="Ribosomal_L29"/>
    <property type="match status" value="1"/>
</dbReference>